<dbReference type="InterPro" id="IPR011041">
    <property type="entry name" value="Quinoprot_gluc/sorb_DH_b-prop"/>
</dbReference>
<dbReference type="AlphaFoldDB" id="N1WFT9"/>
<evidence type="ECO:0000313" key="3">
    <source>
        <dbReference type="Proteomes" id="UP000012313"/>
    </source>
</evidence>
<dbReference type="SUPFAM" id="SSF50952">
    <property type="entry name" value="Soluble quinoprotein glucose dehydrogenase"/>
    <property type="match status" value="1"/>
</dbReference>
<name>N1WFT9_9LEPT</name>
<evidence type="ECO:0000313" key="2">
    <source>
        <dbReference type="EMBL" id="EMY79126.1"/>
    </source>
</evidence>
<proteinExistence type="predicted"/>
<dbReference type="InterPro" id="IPR012938">
    <property type="entry name" value="Glc/Sorbosone_DH"/>
</dbReference>
<protein>
    <submittedName>
        <fullName evidence="2">Glucose/sorbosone dehydrogenase</fullName>
    </submittedName>
</protein>
<dbReference type="Pfam" id="PF07995">
    <property type="entry name" value="GSDH"/>
    <property type="match status" value="1"/>
</dbReference>
<organism evidence="2 3">
    <name type="scientific">Leptospira weilii serovar Ranarum str. ICFT</name>
    <dbReference type="NCBI Taxonomy" id="1218598"/>
    <lineage>
        <taxon>Bacteria</taxon>
        <taxon>Pseudomonadati</taxon>
        <taxon>Spirochaetota</taxon>
        <taxon>Spirochaetia</taxon>
        <taxon>Leptospirales</taxon>
        <taxon>Leptospiraceae</taxon>
        <taxon>Leptospira</taxon>
    </lineage>
</organism>
<dbReference type="PANTHER" id="PTHR19328:SF75">
    <property type="entry name" value="ALDOSE SUGAR DEHYDROGENASE YLII"/>
    <property type="match status" value="1"/>
</dbReference>
<comment type="caution">
    <text evidence="2">The sequence shown here is derived from an EMBL/GenBank/DDBJ whole genome shotgun (WGS) entry which is preliminary data.</text>
</comment>
<keyword evidence="3" id="KW-1185">Reference proteome</keyword>
<accession>N1WFT9</accession>
<dbReference type="PANTHER" id="PTHR19328">
    <property type="entry name" value="HEDGEHOG-INTERACTING PROTEIN"/>
    <property type="match status" value="1"/>
</dbReference>
<sequence length="518" mass="59130">MVQRFDLTRFQKSKFLGVMFFTTVARLRFFIQKNETTFLHSIFLCFSNLKNVCVWIQKTSKESRMFLYSKPVRKNWKHSPMENDPRTVRLSKNQREKLDSFLCKKIFIYFLLSILLVFTNGCEWIQKTLVEVLGAPDKYKAEGNSDLIQPIYSGKDENKILISLKEVAAGFKQPTDIQFPPGETETFLITEQKGKLRWGKVRKNETGILLTLNVLSEAEQGLLGLAFHPDFAKNGKLYLNYVLKVNGKDTSRVSEWIASSPKDLANSKITSERIIMEVVQPYPNHNAGQLAFGHDGFLYIGWGDGGWKDDPKKNGQNPKTLLGSMLRIDVNSSENGKPYKIPADNPFIDDVCCAPETFAFGFRNPWRYSFDLKGRLIVADVGQDLWEEINIVERGKNYGWNIKEASHCFEPKRNCKEEGLTDPIYEYGREEGQSITGGYVYSNKVISDLNGKYVFADFVSGRIWALELPDSLGQPAKKVYNLGKWPVLISSFGKDAAGKIYLSDFGSGKIYRIDRFKE</sequence>
<dbReference type="EMBL" id="AOHC02000014">
    <property type="protein sequence ID" value="EMY79126.1"/>
    <property type="molecule type" value="Genomic_DNA"/>
</dbReference>
<dbReference type="STRING" id="1218598.LEP1GSC060_1003"/>
<feature type="domain" description="Glucose/Sorbosone dehydrogenase" evidence="1">
    <location>
        <begin position="172"/>
        <end position="469"/>
    </location>
</feature>
<dbReference type="Proteomes" id="UP000012313">
    <property type="component" value="Unassembled WGS sequence"/>
</dbReference>
<reference evidence="2" key="1">
    <citation type="submission" date="2013-03" db="EMBL/GenBank/DDBJ databases">
        <authorList>
            <person name="Harkins D.M."/>
            <person name="Durkin A.S."/>
            <person name="Brinkac L.M."/>
            <person name="Haft D.H."/>
            <person name="Selengut J.D."/>
            <person name="Sanka R."/>
            <person name="DePew J."/>
            <person name="Purushe J."/>
            <person name="Hartskeerl R.A."/>
            <person name="Ahmed A."/>
            <person name="van der Linden H."/>
            <person name="Goris M.G.A."/>
            <person name="Vinetz J.M."/>
            <person name="Sutton G.G."/>
            <person name="Nierman W.C."/>
            <person name="Fouts D.E."/>
        </authorList>
    </citation>
    <scope>NUCLEOTIDE SEQUENCE [LARGE SCALE GENOMIC DNA]</scope>
    <source>
        <strain evidence="2">ICFT</strain>
    </source>
</reference>
<dbReference type="Gene3D" id="2.120.10.30">
    <property type="entry name" value="TolB, C-terminal domain"/>
    <property type="match status" value="1"/>
</dbReference>
<dbReference type="InterPro" id="IPR011042">
    <property type="entry name" value="6-blade_b-propeller_TolB-like"/>
</dbReference>
<evidence type="ECO:0000259" key="1">
    <source>
        <dbReference type="Pfam" id="PF07995"/>
    </source>
</evidence>
<gene>
    <name evidence="2" type="ORF">LEP1GSC060_1003</name>
</gene>